<reference evidence="1 2" key="1">
    <citation type="submission" date="2020-08" db="EMBL/GenBank/DDBJ databases">
        <title>Genomic Encyclopedia of Type Strains, Phase IV (KMG-IV): sequencing the most valuable type-strain genomes for metagenomic binning, comparative biology and taxonomic classification.</title>
        <authorList>
            <person name="Goeker M."/>
        </authorList>
    </citation>
    <scope>NUCLEOTIDE SEQUENCE [LARGE SCALE GENOMIC DNA]</scope>
    <source>
        <strain evidence="1 2">DSM 21793</strain>
    </source>
</reference>
<dbReference type="InterPro" id="IPR012349">
    <property type="entry name" value="Split_barrel_FMN-bd"/>
</dbReference>
<dbReference type="SUPFAM" id="SSF50475">
    <property type="entry name" value="FMN-binding split barrel"/>
    <property type="match status" value="1"/>
</dbReference>
<comment type="caution">
    <text evidence="1">The sequence shown here is derived from an EMBL/GenBank/DDBJ whole genome shotgun (WGS) entry which is preliminary data.</text>
</comment>
<dbReference type="Proteomes" id="UP000530564">
    <property type="component" value="Unassembled WGS sequence"/>
</dbReference>
<keyword evidence="2" id="KW-1185">Reference proteome</keyword>
<dbReference type="RefSeq" id="WP_183775198.1">
    <property type="nucleotide sequence ID" value="NZ_JACIDK010000005.1"/>
</dbReference>
<organism evidence="1 2">
    <name type="scientific">Phenylobacterium haematophilum</name>
    <dbReference type="NCBI Taxonomy" id="98513"/>
    <lineage>
        <taxon>Bacteria</taxon>
        <taxon>Pseudomonadati</taxon>
        <taxon>Pseudomonadota</taxon>
        <taxon>Alphaproteobacteria</taxon>
        <taxon>Caulobacterales</taxon>
        <taxon>Caulobacteraceae</taxon>
        <taxon>Phenylobacterium</taxon>
    </lineage>
</organism>
<sequence length="230" mass="24949">MSSFTPTPRSRARRKPDRAAYDEEAVFAILDAGLLCHVGYVINGQPFVTPTTYWREGRKLYWHGSAASRMLKAQGCGLPVCVTVSQIDGLVLARSGIAHSMNYRSVMAFGRARLIEGLAARRAAMEAFIDRLYPERSAELRPSTDNEILQIGLVEMTIEEASAKRRDGGVNRMAADDGWSAWSGVIPVETRLGAPMADAHQSAGAAPSPSLDLYEPGARLDAVLTKAARS</sequence>
<dbReference type="Gene3D" id="2.30.110.10">
    <property type="entry name" value="Electron Transport, Fmn-binding Protein, Chain A"/>
    <property type="match status" value="1"/>
</dbReference>
<name>A0A840A2G6_9CAUL</name>
<accession>A0A840A2G6</accession>
<dbReference type="AlphaFoldDB" id="A0A840A2G6"/>
<evidence type="ECO:0000313" key="1">
    <source>
        <dbReference type="EMBL" id="MBB3892588.1"/>
    </source>
</evidence>
<protein>
    <recommendedName>
        <fullName evidence="3">Pyridoxamine 5'-phosphate oxidase family protein</fullName>
    </recommendedName>
</protein>
<proteinExistence type="predicted"/>
<dbReference type="EMBL" id="JACIDK010000005">
    <property type="protein sequence ID" value="MBB3892588.1"/>
    <property type="molecule type" value="Genomic_DNA"/>
</dbReference>
<evidence type="ECO:0000313" key="2">
    <source>
        <dbReference type="Proteomes" id="UP000530564"/>
    </source>
</evidence>
<dbReference type="InterPro" id="IPR024747">
    <property type="entry name" value="Pyridox_Oxase-rel"/>
</dbReference>
<gene>
    <name evidence="1" type="ORF">GGQ61_003324</name>
</gene>
<evidence type="ECO:0008006" key="3">
    <source>
        <dbReference type="Google" id="ProtNLM"/>
    </source>
</evidence>
<dbReference type="Pfam" id="PF12900">
    <property type="entry name" value="Pyridox_ox_2"/>
    <property type="match status" value="1"/>
</dbReference>
<dbReference type="PANTHER" id="PTHR34071">
    <property type="entry name" value="5-NITROIMIDAZOLE ANTIBIOTICS RESISTANCE PROTEIN, NIMA-FAMILY-RELATED PROTEIN-RELATED"/>
    <property type="match status" value="1"/>
</dbReference>
<dbReference type="PANTHER" id="PTHR34071:SF2">
    <property type="entry name" value="FLAVIN-NUCLEOTIDE-BINDING PROTEIN"/>
    <property type="match status" value="1"/>
</dbReference>